<protein>
    <recommendedName>
        <fullName evidence="4">C3H1-type domain-containing protein</fullName>
    </recommendedName>
</protein>
<evidence type="ECO:0000256" key="1">
    <source>
        <dbReference type="SAM" id="MobiDB-lite"/>
    </source>
</evidence>
<keyword evidence="3" id="KW-1185">Reference proteome</keyword>
<dbReference type="EMBL" id="CAJNNV010031012">
    <property type="protein sequence ID" value="CAE8634441.1"/>
    <property type="molecule type" value="Genomic_DNA"/>
</dbReference>
<accession>A0A813H971</accession>
<evidence type="ECO:0000313" key="3">
    <source>
        <dbReference type="Proteomes" id="UP000654075"/>
    </source>
</evidence>
<sequence length="197" mass="21810">MDLQFQPSVEVKSTFVHRYQSRAFEGWPRGCSAPVPMSAMTQPAMPAECKDAIATSVPGEEFPQQGSCLSKLLPTDKMEAHRLGVCVPCSYFAWKVDGCRQGDACDRCHFCTLDEAKSRKRQMRVDAKQSKATAQAEKQCGNNQAEVQGRDVPSKAPVTLARSETPGMRFNSKNKHINDFDVEVLLTLASVCKHLEV</sequence>
<dbReference type="AlphaFoldDB" id="A0A813H971"/>
<feature type="region of interest" description="Disordered" evidence="1">
    <location>
        <begin position="133"/>
        <end position="154"/>
    </location>
</feature>
<gene>
    <name evidence="2" type="ORF">PGLA1383_LOCUS50091</name>
</gene>
<comment type="caution">
    <text evidence="2">The sequence shown here is derived from an EMBL/GenBank/DDBJ whole genome shotgun (WGS) entry which is preliminary data.</text>
</comment>
<reference evidence="2" key="1">
    <citation type="submission" date="2021-02" db="EMBL/GenBank/DDBJ databases">
        <authorList>
            <person name="Dougan E. K."/>
            <person name="Rhodes N."/>
            <person name="Thang M."/>
            <person name="Chan C."/>
        </authorList>
    </citation>
    <scope>NUCLEOTIDE SEQUENCE</scope>
</reference>
<organism evidence="2 3">
    <name type="scientific">Polarella glacialis</name>
    <name type="common">Dinoflagellate</name>
    <dbReference type="NCBI Taxonomy" id="89957"/>
    <lineage>
        <taxon>Eukaryota</taxon>
        <taxon>Sar</taxon>
        <taxon>Alveolata</taxon>
        <taxon>Dinophyceae</taxon>
        <taxon>Suessiales</taxon>
        <taxon>Suessiaceae</taxon>
        <taxon>Polarella</taxon>
    </lineage>
</organism>
<dbReference type="Proteomes" id="UP000654075">
    <property type="component" value="Unassembled WGS sequence"/>
</dbReference>
<evidence type="ECO:0000313" key="2">
    <source>
        <dbReference type="EMBL" id="CAE8634441.1"/>
    </source>
</evidence>
<name>A0A813H971_POLGL</name>
<evidence type="ECO:0008006" key="4">
    <source>
        <dbReference type="Google" id="ProtNLM"/>
    </source>
</evidence>
<proteinExistence type="predicted"/>